<evidence type="ECO:0000313" key="6">
    <source>
        <dbReference type="EMBL" id="QGA80991.1"/>
    </source>
</evidence>
<dbReference type="InterPro" id="IPR050763">
    <property type="entry name" value="ABC_transporter_ATP-binding"/>
</dbReference>
<dbReference type="GO" id="GO:0005524">
    <property type="term" value="F:ATP binding"/>
    <property type="evidence" value="ECO:0007669"/>
    <property type="project" value="UniProtKB-KW"/>
</dbReference>
<evidence type="ECO:0000256" key="1">
    <source>
        <dbReference type="ARBA" id="ARBA00005417"/>
    </source>
</evidence>
<dbReference type="PROSITE" id="PS00211">
    <property type="entry name" value="ABC_TRANSPORTER_1"/>
    <property type="match status" value="1"/>
</dbReference>
<dbReference type="SMART" id="SM00382">
    <property type="entry name" value="AAA"/>
    <property type="match status" value="1"/>
</dbReference>
<dbReference type="PROSITE" id="PS50893">
    <property type="entry name" value="ABC_TRANSPORTER_2"/>
    <property type="match status" value="1"/>
</dbReference>
<dbReference type="PANTHER" id="PTHR42711:SF5">
    <property type="entry name" value="ABC TRANSPORTER ATP-BINDING PROTEIN NATA"/>
    <property type="match status" value="1"/>
</dbReference>
<dbReference type="KEGG" id="ncon:LC1Nh_1123"/>
<dbReference type="InterPro" id="IPR017871">
    <property type="entry name" value="ABC_transporter-like_CS"/>
</dbReference>
<accession>A0A5Q0UI28</accession>
<dbReference type="RefSeq" id="WP_153550739.1">
    <property type="nucleotide sequence ID" value="NZ_CP040089.1"/>
</dbReference>
<dbReference type="GO" id="GO:0016887">
    <property type="term" value="F:ATP hydrolysis activity"/>
    <property type="evidence" value="ECO:0007669"/>
    <property type="project" value="InterPro"/>
</dbReference>
<evidence type="ECO:0000256" key="3">
    <source>
        <dbReference type="ARBA" id="ARBA00022741"/>
    </source>
</evidence>
<evidence type="ECO:0000256" key="2">
    <source>
        <dbReference type="ARBA" id="ARBA00022448"/>
    </source>
</evidence>
<dbReference type="OrthoDB" id="44250at2157"/>
<evidence type="ECO:0000313" key="7">
    <source>
        <dbReference type="Proteomes" id="UP000377803"/>
    </source>
</evidence>
<name>A0A5Q0UI28_9ARCH</name>
<dbReference type="InterPro" id="IPR027417">
    <property type="entry name" value="P-loop_NTPase"/>
</dbReference>
<dbReference type="Proteomes" id="UP000377803">
    <property type="component" value="Chromosome"/>
</dbReference>
<dbReference type="GeneID" id="42365521"/>
<keyword evidence="7" id="KW-1185">Reference proteome</keyword>
<gene>
    <name evidence="6" type="ORF">LC1Nh_1123</name>
</gene>
<dbReference type="Pfam" id="PF00005">
    <property type="entry name" value="ABC_tran"/>
    <property type="match status" value="1"/>
</dbReference>
<evidence type="ECO:0000256" key="4">
    <source>
        <dbReference type="ARBA" id="ARBA00022840"/>
    </source>
</evidence>
<protein>
    <submittedName>
        <fullName evidence="6">ABC-2 type transport system ATP-binding protein</fullName>
    </submittedName>
</protein>
<feature type="domain" description="ABC transporter" evidence="5">
    <location>
        <begin position="2"/>
        <end position="219"/>
    </location>
</feature>
<dbReference type="PANTHER" id="PTHR42711">
    <property type="entry name" value="ABC TRANSPORTER ATP-BINDING PROTEIN"/>
    <property type="match status" value="1"/>
</dbReference>
<dbReference type="InterPro" id="IPR003439">
    <property type="entry name" value="ABC_transporter-like_ATP-bd"/>
</dbReference>
<proteinExistence type="inferred from homology"/>
<dbReference type="InterPro" id="IPR003593">
    <property type="entry name" value="AAA+_ATPase"/>
</dbReference>
<sequence length="286" mass="31851">MLKTENLSKCFGETQAVSDLSLEIEKGEIVGLLGPNGAGKTTTMQMLSGLLQPDSGLVTIEDSSVRDSVSVVFQEVEYSSKLKVREFLHMMAVLNENTSEVDEVVDSVNLRDYLDTFVPDLSGGNKKKLNIAAGMLKDPEYLLLDEPNAGLDPRARKDVRDMIQKFKNDRGVLVSTHSMEEAEKLCDRVVIIEDGEEIVSGSPEELIRNIDAEFIIKAEGDVPSGFESENSEQNDFFEIHTDKPHEVIKQLVESGEMEDLDNLSVEKPGLEDVFFEVTGRRYEKSN</sequence>
<dbReference type="AlphaFoldDB" id="A0A5Q0UI28"/>
<reference evidence="7" key="1">
    <citation type="submission" date="2019-05" db="EMBL/GenBank/DDBJ databases">
        <title>Candidatus Nanohalobium constans, a novel model system to study the DPANN nano-sized archaea: genomic and physiological characterization of a nanoarchaeon co-cultured with its chitinotrophic host.</title>
        <authorList>
            <person name="La Cono V."/>
            <person name="Arcadi E."/>
            <person name="Crisafi F."/>
            <person name="Denaro R."/>
            <person name="La Spada G."/>
            <person name="Messina E."/>
            <person name="Smedile F."/>
            <person name="Toshchakov S.V."/>
            <person name="Shevchenko M.A."/>
            <person name="Golyshin P.N."/>
            <person name="Golyshina O.V."/>
            <person name="Ferrer M."/>
            <person name="Rohde M."/>
            <person name="Mushegian A."/>
            <person name="Sorokin D.Y."/>
            <person name="Giuliano L."/>
            <person name="Yakimov M.M."/>
        </authorList>
    </citation>
    <scope>NUCLEOTIDE SEQUENCE [LARGE SCALE GENOMIC DNA]</scope>
    <source>
        <strain evidence="7">LC1Nh</strain>
    </source>
</reference>
<evidence type="ECO:0000259" key="5">
    <source>
        <dbReference type="PROSITE" id="PS50893"/>
    </source>
</evidence>
<dbReference type="Gene3D" id="3.40.50.300">
    <property type="entry name" value="P-loop containing nucleotide triphosphate hydrolases"/>
    <property type="match status" value="1"/>
</dbReference>
<comment type="similarity">
    <text evidence="1">Belongs to the ABC transporter superfamily.</text>
</comment>
<dbReference type="SUPFAM" id="SSF52540">
    <property type="entry name" value="P-loop containing nucleoside triphosphate hydrolases"/>
    <property type="match status" value="1"/>
</dbReference>
<keyword evidence="4 6" id="KW-0067">ATP-binding</keyword>
<keyword evidence="3" id="KW-0547">Nucleotide-binding</keyword>
<dbReference type="EMBL" id="CP040089">
    <property type="protein sequence ID" value="QGA80991.1"/>
    <property type="molecule type" value="Genomic_DNA"/>
</dbReference>
<organism evidence="6 7">
    <name type="scientific">Candidatus Nanohalobium constans</name>
    <dbReference type="NCBI Taxonomy" id="2565781"/>
    <lineage>
        <taxon>Archaea</taxon>
        <taxon>Candidatus Nanohalarchaeota</taxon>
        <taxon>Candidatus Nanohalobia</taxon>
        <taxon>Candidatus Nanohalobiales</taxon>
        <taxon>Candidatus Nanohalobiaceae</taxon>
        <taxon>Candidatus Nanohalobium</taxon>
    </lineage>
</organism>
<keyword evidence="2" id="KW-0813">Transport</keyword>